<evidence type="ECO:0000256" key="1">
    <source>
        <dbReference type="SAM" id="MobiDB-lite"/>
    </source>
</evidence>
<organism evidence="3 4">
    <name type="scientific">Mytilus galloprovincialis</name>
    <name type="common">Mediterranean mussel</name>
    <dbReference type="NCBI Taxonomy" id="29158"/>
    <lineage>
        <taxon>Eukaryota</taxon>
        <taxon>Metazoa</taxon>
        <taxon>Spiralia</taxon>
        <taxon>Lophotrochozoa</taxon>
        <taxon>Mollusca</taxon>
        <taxon>Bivalvia</taxon>
        <taxon>Autobranchia</taxon>
        <taxon>Pteriomorphia</taxon>
        <taxon>Mytilida</taxon>
        <taxon>Mytiloidea</taxon>
        <taxon>Mytilidae</taxon>
        <taxon>Mytilinae</taxon>
        <taxon>Mytilus</taxon>
    </lineage>
</organism>
<feature type="region of interest" description="Disordered" evidence="1">
    <location>
        <begin position="93"/>
        <end position="160"/>
    </location>
</feature>
<feature type="domain" description="Myb/SANT-like DNA-binding" evidence="2">
    <location>
        <begin position="60"/>
        <end position="106"/>
    </location>
</feature>
<feature type="compositionally biased region" description="Acidic residues" evidence="1">
    <location>
        <begin position="108"/>
        <end position="117"/>
    </location>
</feature>
<dbReference type="EMBL" id="UYJE01008033">
    <property type="protein sequence ID" value="VDI60407.1"/>
    <property type="molecule type" value="Genomic_DNA"/>
</dbReference>
<feature type="region of interest" description="Disordered" evidence="1">
    <location>
        <begin position="1"/>
        <end position="41"/>
    </location>
</feature>
<sequence length="197" mass="22317">MLTNNNEDPNNNKDEQPGCSTSGNVCTNAREDSSMQRTPSAEKLVINKHKELEESNIPIMNKWKKVCEFMNTYNYKFTAEQCRLKSKDLKKNMKETKKKNEKSGESQGTEDELELDDIFDKFPDMNPEFSIDSSSSSKKVPTKRKESPSPGSDSSSSVVNGDINKLAEKFSGRKTAMFTPGWRIFRNLASIVWSPAR</sequence>
<evidence type="ECO:0000313" key="3">
    <source>
        <dbReference type="EMBL" id="VDI60407.1"/>
    </source>
</evidence>
<dbReference type="OrthoDB" id="6206989at2759"/>
<reference evidence="3" key="1">
    <citation type="submission" date="2018-11" db="EMBL/GenBank/DDBJ databases">
        <authorList>
            <person name="Alioto T."/>
            <person name="Alioto T."/>
        </authorList>
    </citation>
    <scope>NUCLEOTIDE SEQUENCE</scope>
</reference>
<accession>A0A8B6G8X0</accession>
<gene>
    <name evidence="3" type="ORF">MGAL_10B061147</name>
</gene>
<feature type="compositionally biased region" description="Low complexity" evidence="1">
    <location>
        <begin position="148"/>
        <end position="160"/>
    </location>
</feature>
<protein>
    <recommendedName>
        <fullName evidence="2">Myb/SANT-like DNA-binding domain-containing protein</fullName>
    </recommendedName>
</protein>
<dbReference type="AlphaFoldDB" id="A0A8B6G8X0"/>
<dbReference type="InterPro" id="IPR044822">
    <property type="entry name" value="Myb_DNA-bind_4"/>
</dbReference>
<keyword evidence="4" id="KW-1185">Reference proteome</keyword>
<name>A0A8B6G8X0_MYTGA</name>
<feature type="compositionally biased region" description="Polar residues" evidence="1">
    <location>
        <begin position="18"/>
        <end position="27"/>
    </location>
</feature>
<dbReference type="Proteomes" id="UP000596742">
    <property type="component" value="Unassembled WGS sequence"/>
</dbReference>
<proteinExistence type="predicted"/>
<comment type="caution">
    <text evidence="3">The sequence shown here is derived from an EMBL/GenBank/DDBJ whole genome shotgun (WGS) entry which is preliminary data.</text>
</comment>
<dbReference type="Pfam" id="PF13837">
    <property type="entry name" value="Myb_DNA-bind_4"/>
    <property type="match status" value="1"/>
</dbReference>
<evidence type="ECO:0000313" key="4">
    <source>
        <dbReference type="Proteomes" id="UP000596742"/>
    </source>
</evidence>
<evidence type="ECO:0000259" key="2">
    <source>
        <dbReference type="Pfam" id="PF13837"/>
    </source>
</evidence>